<comment type="caution">
    <text evidence="4">The sequence shown here is derived from an EMBL/GenBank/DDBJ whole genome shotgun (WGS) entry which is preliminary data.</text>
</comment>
<dbReference type="Gene3D" id="1.25.40.10">
    <property type="entry name" value="Tetratricopeptide repeat domain"/>
    <property type="match status" value="1"/>
</dbReference>
<name>A0A2P6NDU8_9EUKA</name>
<evidence type="ECO:0000313" key="5">
    <source>
        <dbReference type="Proteomes" id="UP000241769"/>
    </source>
</evidence>
<feature type="region of interest" description="Disordered" evidence="3">
    <location>
        <begin position="307"/>
        <end position="334"/>
    </location>
</feature>
<keyword evidence="1" id="KW-0677">Repeat</keyword>
<dbReference type="InterPro" id="IPR002885">
    <property type="entry name" value="PPR_rpt"/>
</dbReference>
<dbReference type="OrthoDB" id="185373at2759"/>
<feature type="repeat" description="PPR" evidence="2">
    <location>
        <begin position="213"/>
        <end position="247"/>
    </location>
</feature>
<dbReference type="PANTHER" id="PTHR47447">
    <property type="entry name" value="OS03G0856100 PROTEIN"/>
    <property type="match status" value="1"/>
</dbReference>
<dbReference type="InterPro" id="IPR011990">
    <property type="entry name" value="TPR-like_helical_dom_sf"/>
</dbReference>
<sequence length="334" mass="39322">MRRADSFSIQAGPHPETKRLQFGHFRIGFNCSYKDTEEEHEPALVTSHRPFIRAIRVRGIFHAFFSDAKKNTSNIKISNVHRIHQRPLTIPRLTPFFNHRSIGYTVHRQQYLKRITVAAQSHNMQGVLQVLKDMQDDQITPDIFIYGSTMHAFLRADDPRSTILVWKLLRQSKLTLNFFVYNLLLDAMSRIPNTAERMYAVWEEMKETKIEPNVKTFQTLHNALFKEKQYELAEKVWTDMRARDLTPDSHMCQNALHWFKITDMEKYKQLMDEASKGDWKVAEDKASTKIYVSSSHLMLLDDGRQWKDVPGENRQRVQRTKHHRQPMGESRSLP</sequence>
<evidence type="ECO:0000256" key="2">
    <source>
        <dbReference type="PROSITE-ProRule" id="PRU00708"/>
    </source>
</evidence>
<dbReference type="STRING" id="1890364.A0A2P6NDU8"/>
<dbReference type="PANTHER" id="PTHR47447:SF23">
    <property type="entry name" value="PENTACOTRIPEPTIDE-REPEAT REGION OF PRORP DOMAIN-CONTAINING PROTEIN"/>
    <property type="match status" value="1"/>
</dbReference>
<evidence type="ECO:0000256" key="1">
    <source>
        <dbReference type="ARBA" id="ARBA00022737"/>
    </source>
</evidence>
<gene>
    <name evidence="4" type="ORF">PROFUN_03782</name>
</gene>
<proteinExistence type="predicted"/>
<organism evidence="4 5">
    <name type="scientific">Planoprotostelium fungivorum</name>
    <dbReference type="NCBI Taxonomy" id="1890364"/>
    <lineage>
        <taxon>Eukaryota</taxon>
        <taxon>Amoebozoa</taxon>
        <taxon>Evosea</taxon>
        <taxon>Variosea</taxon>
        <taxon>Cavosteliida</taxon>
        <taxon>Cavosteliaceae</taxon>
        <taxon>Planoprotostelium</taxon>
    </lineage>
</organism>
<dbReference type="EMBL" id="MDYQ01000111">
    <property type="protein sequence ID" value="PRP82092.1"/>
    <property type="molecule type" value="Genomic_DNA"/>
</dbReference>
<dbReference type="Pfam" id="PF13812">
    <property type="entry name" value="PPR_3"/>
    <property type="match status" value="2"/>
</dbReference>
<dbReference type="PROSITE" id="PS51375">
    <property type="entry name" value="PPR"/>
    <property type="match status" value="2"/>
</dbReference>
<evidence type="ECO:0000313" key="4">
    <source>
        <dbReference type="EMBL" id="PRP82092.1"/>
    </source>
</evidence>
<feature type="repeat" description="PPR" evidence="2">
    <location>
        <begin position="177"/>
        <end position="212"/>
    </location>
</feature>
<dbReference type="AlphaFoldDB" id="A0A2P6NDU8"/>
<accession>A0A2P6NDU8</accession>
<protein>
    <submittedName>
        <fullName evidence="4">Pentatricopeptide repeat-containing protein</fullName>
    </submittedName>
</protein>
<dbReference type="NCBIfam" id="TIGR00756">
    <property type="entry name" value="PPR"/>
    <property type="match status" value="1"/>
</dbReference>
<dbReference type="InParanoid" id="A0A2P6NDU8"/>
<keyword evidence="5" id="KW-1185">Reference proteome</keyword>
<evidence type="ECO:0000256" key="3">
    <source>
        <dbReference type="SAM" id="MobiDB-lite"/>
    </source>
</evidence>
<reference evidence="4 5" key="1">
    <citation type="journal article" date="2018" name="Genome Biol. Evol.">
        <title>Multiple Roots of Fruiting Body Formation in Amoebozoa.</title>
        <authorList>
            <person name="Hillmann F."/>
            <person name="Forbes G."/>
            <person name="Novohradska S."/>
            <person name="Ferling I."/>
            <person name="Riege K."/>
            <person name="Groth M."/>
            <person name="Westermann M."/>
            <person name="Marz M."/>
            <person name="Spaller T."/>
            <person name="Winckler T."/>
            <person name="Schaap P."/>
            <person name="Glockner G."/>
        </authorList>
    </citation>
    <scope>NUCLEOTIDE SEQUENCE [LARGE SCALE GENOMIC DNA]</scope>
    <source>
        <strain evidence="4 5">Jena</strain>
    </source>
</reference>
<dbReference type="Proteomes" id="UP000241769">
    <property type="component" value="Unassembled WGS sequence"/>
</dbReference>
<feature type="compositionally biased region" description="Basic residues" evidence="3">
    <location>
        <begin position="316"/>
        <end position="325"/>
    </location>
</feature>